<dbReference type="HOGENOM" id="CLU_008075_1_0_1"/>
<dbReference type="Proteomes" id="UP000030671">
    <property type="component" value="Unassembled WGS sequence"/>
</dbReference>
<dbReference type="InParanoid" id="W4KLB7"/>
<accession>W4KLB7</accession>
<dbReference type="FunCoup" id="W4KLB7">
    <property type="interactions" value="632"/>
</dbReference>
<gene>
    <name evidence="2" type="ORF">HETIRDRAFT_308984</name>
</gene>
<dbReference type="STRING" id="747525.W4KLB7"/>
<dbReference type="OrthoDB" id="1874341at2759"/>
<comment type="similarity">
    <text evidence="1">Belongs to the MDM20/NAA25 family.</text>
</comment>
<evidence type="ECO:0000313" key="3">
    <source>
        <dbReference type="Proteomes" id="UP000030671"/>
    </source>
</evidence>
<dbReference type="GeneID" id="20669632"/>
<sequence length="935" mass="105801">MSTAAFERQIRPIYDAIDTGSNKSALLACNKLLKKYPKNDLLKALKALALVRSQKVEESLALCDEVLAAKPSDDGTLTAMMHVLRGLGRHADTVAMFEEAFKRQPLNEDLGMQTFFANIRTGNWKTGQQLATKLNKQFHEDRYVYWGAMCAVLQANDSSTPPNMRELLYKLAHRLLTSAWNPLEMNADRFHLYLSLLLELQLYDEARAVLESDQGKSICSRSLACDELRRDIWKAKGWLKEEGEAAEKRITDKNRNWLEFVSVLDATFSSITSGDANDSSREECTQHISKTLEFLNNVAQNDKNKDRSAPLALLELERRAREHGVSTEPSRMVDLLQQYFDQFGDKAVCYEDLRPYISLDADDLSRWSSFLTSIPFSSDSLFELQRSINVQKLLRFNLQDSDLTVELESSRALQLVQFYIEGLQLGKELPKTELQPADDLAVLAAQVFVSMYDRSNDVTHLHNAVVFLEFASKKSPQSYQIHLSLNRIYRLLGAPQLALEQYRLLNVKQVQNDTLSHFALSRASNFSLAATGDLTYASECLESSQIYMSNSTETAEFIVRAFSAEKYSQIPDFIVFEDRLDNSLQRDLVKIEHVRMRVTHEPIIADLVDLELVELKFIFDRLHYDNRDFDILPNYQPLSQPSFGKQTTLFGKEPGLGWLCVFLRVYIKAFQHASDLDDTVEEKLLVGDRPKQSNDPENKLPLQERLAARKPQELQELTVDEFAFLDYATDLADWLGPYHDFTRPSPSAVLAEAAKQTELKTGHALKGLDLPADNGHANGHTKKAEDAPLVKEPPSSLIKFFECMQQRFNELIEAQRPPQELLHVAALTQEALILFTIETLRFKNASVVKVNKLGALVQTFKGIRTEALSVLKGMGTQLVKISENEGTVDKRKAFVEGFKSLEDHILDVAKKVTDARKKVLEGFGKGVGRVCTSHA</sequence>
<dbReference type="InterPro" id="IPR011990">
    <property type="entry name" value="TPR-like_helical_dom_sf"/>
</dbReference>
<dbReference type="RefSeq" id="XP_009542650.1">
    <property type="nucleotide sequence ID" value="XM_009544355.1"/>
</dbReference>
<dbReference type="Gene3D" id="1.25.40.1040">
    <property type="match status" value="1"/>
</dbReference>
<evidence type="ECO:0008006" key="4">
    <source>
        <dbReference type="Google" id="ProtNLM"/>
    </source>
</evidence>
<dbReference type="InterPro" id="IPR019183">
    <property type="entry name" value="NAA25_NatB_aux_su"/>
</dbReference>
<reference evidence="2 3" key="1">
    <citation type="journal article" date="2012" name="New Phytol.">
        <title>Insight into trade-off between wood decay and parasitism from the genome of a fungal forest pathogen.</title>
        <authorList>
            <person name="Olson A."/>
            <person name="Aerts A."/>
            <person name="Asiegbu F."/>
            <person name="Belbahri L."/>
            <person name="Bouzid O."/>
            <person name="Broberg A."/>
            <person name="Canback B."/>
            <person name="Coutinho P.M."/>
            <person name="Cullen D."/>
            <person name="Dalman K."/>
            <person name="Deflorio G."/>
            <person name="van Diepen L.T."/>
            <person name="Dunand C."/>
            <person name="Duplessis S."/>
            <person name="Durling M."/>
            <person name="Gonthier P."/>
            <person name="Grimwood J."/>
            <person name="Fossdal C.G."/>
            <person name="Hansson D."/>
            <person name="Henrissat B."/>
            <person name="Hietala A."/>
            <person name="Himmelstrand K."/>
            <person name="Hoffmeister D."/>
            <person name="Hogberg N."/>
            <person name="James T.Y."/>
            <person name="Karlsson M."/>
            <person name="Kohler A."/>
            <person name="Kues U."/>
            <person name="Lee Y.H."/>
            <person name="Lin Y.C."/>
            <person name="Lind M."/>
            <person name="Lindquist E."/>
            <person name="Lombard V."/>
            <person name="Lucas S."/>
            <person name="Lunden K."/>
            <person name="Morin E."/>
            <person name="Murat C."/>
            <person name="Park J."/>
            <person name="Raffaello T."/>
            <person name="Rouze P."/>
            <person name="Salamov A."/>
            <person name="Schmutz J."/>
            <person name="Solheim H."/>
            <person name="Stahlberg J."/>
            <person name="Velez H."/>
            <person name="de Vries R.P."/>
            <person name="Wiebenga A."/>
            <person name="Woodward S."/>
            <person name="Yakovlev I."/>
            <person name="Garbelotto M."/>
            <person name="Martin F."/>
            <person name="Grigoriev I.V."/>
            <person name="Stenlid J."/>
        </authorList>
    </citation>
    <scope>NUCLEOTIDE SEQUENCE [LARGE SCALE GENOMIC DNA]</scope>
    <source>
        <strain evidence="2 3">TC 32-1</strain>
    </source>
</reference>
<dbReference type="PANTHER" id="PTHR22767">
    <property type="entry name" value="N-TERMINAL ACETYLTRANSFERASE-RELATED"/>
    <property type="match status" value="1"/>
</dbReference>
<dbReference type="Pfam" id="PF09797">
    <property type="entry name" value="NatB_MDM20"/>
    <property type="match status" value="1"/>
</dbReference>
<dbReference type="PANTHER" id="PTHR22767:SF3">
    <property type="entry name" value="N-ALPHA-ACETYLTRANSFERASE 25, NATB AUXILIARY SUBUNIT"/>
    <property type="match status" value="1"/>
</dbReference>
<dbReference type="EMBL" id="KI925455">
    <property type="protein sequence ID" value="ETW85831.1"/>
    <property type="molecule type" value="Genomic_DNA"/>
</dbReference>
<evidence type="ECO:0000256" key="1">
    <source>
        <dbReference type="ARBA" id="ARBA00006298"/>
    </source>
</evidence>
<dbReference type="KEGG" id="hir:HETIRDRAFT_308984"/>
<dbReference type="eggNOG" id="KOG2053">
    <property type="taxonomic scope" value="Eukaryota"/>
</dbReference>
<name>W4KLB7_HETIT</name>
<keyword evidence="3" id="KW-1185">Reference proteome</keyword>
<dbReference type="SUPFAM" id="SSF48452">
    <property type="entry name" value="TPR-like"/>
    <property type="match status" value="1"/>
</dbReference>
<proteinExistence type="inferred from homology"/>
<dbReference type="AlphaFoldDB" id="W4KLB7"/>
<protein>
    <recommendedName>
        <fullName evidence="4">Actin cytoskeleton organization protein</fullName>
    </recommendedName>
</protein>
<evidence type="ECO:0000313" key="2">
    <source>
        <dbReference type="EMBL" id="ETW85831.1"/>
    </source>
</evidence>
<organism evidence="2 3">
    <name type="scientific">Heterobasidion irregulare (strain TC 32-1)</name>
    <dbReference type="NCBI Taxonomy" id="747525"/>
    <lineage>
        <taxon>Eukaryota</taxon>
        <taxon>Fungi</taxon>
        <taxon>Dikarya</taxon>
        <taxon>Basidiomycota</taxon>
        <taxon>Agaricomycotina</taxon>
        <taxon>Agaricomycetes</taxon>
        <taxon>Russulales</taxon>
        <taxon>Bondarzewiaceae</taxon>
        <taxon>Heterobasidion</taxon>
        <taxon>Heterobasidion annosum species complex</taxon>
    </lineage>
</organism>
<dbReference type="GO" id="GO:0031416">
    <property type="term" value="C:NatB complex"/>
    <property type="evidence" value="ECO:0007669"/>
    <property type="project" value="TreeGrafter"/>
</dbReference>